<feature type="region of interest" description="Disordered" evidence="1">
    <location>
        <begin position="56"/>
        <end position="83"/>
    </location>
</feature>
<organism evidence="2 3">
    <name type="scientific">Coniella lustricola</name>
    <dbReference type="NCBI Taxonomy" id="2025994"/>
    <lineage>
        <taxon>Eukaryota</taxon>
        <taxon>Fungi</taxon>
        <taxon>Dikarya</taxon>
        <taxon>Ascomycota</taxon>
        <taxon>Pezizomycotina</taxon>
        <taxon>Sordariomycetes</taxon>
        <taxon>Sordariomycetidae</taxon>
        <taxon>Diaporthales</taxon>
        <taxon>Schizoparmaceae</taxon>
        <taxon>Coniella</taxon>
    </lineage>
</organism>
<keyword evidence="3" id="KW-1185">Reference proteome</keyword>
<evidence type="ECO:0000256" key="1">
    <source>
        <dbReference type="SAM" id="MobiDB-lite"/>
    </source>
</evidence>
<proteinExistence type="predicted"/>
<sequence>MYIHRRSQMLTTLLVCMTGLPYMSRLRASSTAIHNASQPICQPITHPCRPIAPFAPKRRVNDRTHSNTGTSLRATSCLPDRDP</sequence>
<dbReference type="InParanoid" id="A0A2T3ADQ4"/>
<evidence type="ECO:0000313" key="3">
    <source>
        <dbReference type="Proteomes" id="UP000241462"/>
    </source>
</evidence>
<reference evidence="2 3" key="1">
    <citation type="journal article" date="2018" name="Mycol. Prog.">
        <title>Coniella lustricola, a new species from submerged detritus.</title>
        <authorList>
            <person name="Raudabaugh D.B."/>
            <person name="Iturriaga T."/>
            <person name="Carver A."/>
            <person name="Mondo S."/>
            <person name="Pangilinan J."/>
            <person name="Lipzen A."/>
            <person name="He G."/>
            <person name="Amirebrahimi M."/>
            <person name="Grigoriev I.V."/>
            <person name="Miller A.N."/>
        </authorList>
    </citation>
    <scope>NUCLEOTIDE SEQUENCE [LARGE SCALE GENOMIC DNA]</scope>
    <source>
        <strain evidence="2 3">B22-T-1</strain>
    </source>
</reference>
<protein>
    <submittedName>
        <fullName evidence="2">Uncharacterized protein</fullName>
    </submittedName>
</protein>
<name>A0A2T3ADQ4_9PEZI</name>
<accession>A0A2T3ADQ4</accession>
<evidence type="ECO:0000313" key="2">
    <source>
        <dbReference type="EMBL" id="PSR92423.1"/>
    </source>
</evidence>
<dbReference type="Proteomes" id="UP000241462">
    <property type="component" value="Unassembled WGS sequence"/>
</dbReference>
<gene>
    <name evidence="2" type="ORF">BD289DRAFT_178998</name>
</gene>
<dbReference type="EMBL" id="KZ678406">
    <property type="protein sequence ID" value="PSR92423.1"/>
    <property type="molecule type" value="Genomic_DNA"/>
</dbReference>
<dbReference type="AlphaFoldDB" id="A0A2T3ADQ4"/>